<reference evidence="1 2" key="1">
    <citation type="journal article" date="2022" name="DNA Res.">
        <title>Chromosomal-level genome assembly of the orchid tree Bauhinia variegata (Leguminosae; Cercidoideae) supports the allotetraploid origin hypothesis of Bauhinia.</title>
        <authorList>
            <person name="Zhong Y."/>
            <person name="Chen Y."/>
            <person name="Zheng D."/>
            <person name="Pang J."/>
            <person name="Liu Y."/>
            <person name="Luo S."/>
            <person name="Meng S."/>
            <person name="Qian L."/>
            <person name="Wei D."/>
            <person name="Dai S."/>
            <person name="Zhou R."/>
        </authorList>
    </citation>
    <scope>NUCLEOTIDE SEQUENCE [LARGE SCALE GENOMIC DNA]</scope>
    <source>
        <strain evidence="1">BV-YZ2020</strain>
    </source>
</reference>
<organism evidence="1 2">
    <name type="scientific">Bauhinia variegata</name>
    <name type="common">Purple orchid tree</name>
    <name type="synonym">Phanera variegata</name>
    <dbReference type="NCBI Taxonomy" id="167791"/>
    <lineage>
        <taxon>Eukaryota</taxon>
        <taxon>Viridiplantae</taxon>
        <taxon>Streptophyta</taxon>
        <taxon>Embryophyta</taxon>
        <taxon>Tracheophyta</taxon>
        <taxon>Spermatophyta</taxon>
        <taxon>Magnoliopsida</taxon>
        <taxon>eudicotyledons</taxon>
        <taxon>Gunneridae</taxon>
        <taxon>Pentapetalae</taxon>
        <taxon>rosids</taxon>
        <taxon>fabids</taxon>
        <taxon>Fabales</taxon>
        <taxon>Fabaceae</taxon>
        <taxon>Cercidoideae</taxon>
        <taxon>Cercideae</taxon>
        <taxon>Bauhiniinae</taxon>
        <taxon>Bauhinia</taxon>
    </lineage>
</organism>
<dbReference type="EMBL" id="CM039426">
    <property type="protein sequence ID" value="KAI4357261.1"/>
    <property type="molecule type" value="Genomic_DNA"/>
</dbReference>
<comment type="caution">
    <text evidence="1">The sequence shown here is derived from an EMBL/GenBank/DDBJ whole genome shotgun (WGS) entry which is preliminary data.</text>
</comment>
<dbReference type="Proteomes" id="UP000828941">
    <property type="component" value="Chromosome 1"/>
</dbReference>
<accession>A0ACB9Q905</accession>
<sequence length="244" mass="28350">MLVLNPGVVTHKIPLYPNSRPVKQKLRRVRPELSNKIKEEVMKQIEAGFIEVFTYPKWVANIVSVPKKDRKVRMCVNYQDLNRASPKDDFPLPHNDVLVDITAKNHIYSFMDGYSGLKNAGATYQRAMVTLFHDMMHKEIEVYEDDMVAKSKEGESHVCILRKLFERLRKYKLRLNPAECTFEAKSGKLLGFIVSEKGIEVDPDKIRVIIEMPLPKSEREVQSFLRRLNYIARFISNLTHTCEL</sequence>
<evidence type="ECO:0000313" key="1">
    <source>
        <dbReference type="EMBL" id="KAI4357261.1"/>
    </source>
</evidence>
<protein>
    <submittedName>
        <fullName evidence="1">Uncharacterized protein</fullName>
    </submittedName>
</protein>
<keyword evidence="2" id="KW-1185">Reference proteome</keyword>
<evidence type="ECO:0000313" key="2">
    <source>
        <dbReference type="Proteomes" id="UP000828941"/>
    </source>
</evidence>
<proteinExistence type="predicted"/>
<name>A0ACB9Q905_BAUVA</name>
<gene>
    <name evidence="1" type="ORF">L6164_001222</name>
</gene>